<dbReference type="Proteomes" id="UP001595882">
    <property type="component" value="Unassembled WGS sequence"/>
</dbReference>
<evidence type="ECO:0000313" key="2">
    <source>
        <dbReference type="Proteomes" id="UP001595882"/>
    </source>
</evidence>
<proteinExistence type="predicted"/>
<dbReference type="Gene3D" id="1.10.443.10">
    <property type="entry name" value="Intergrase catalytic core"/>
    <property type="match status" value="1"/>
</dbReference>
<evidence type="ECO:0008006" key="3">
    <source>
        <dbReference type="Google" id="ProtNLM"/>
    </source>
</evidence>
<protein>
    <recommendedName>
        <fullName evidence="3">Integrase</fullName>
    </recommendedName>
</protein>
<evidence type="ECO:0000313" key="1">
    <source>
        <dbReference type="EMBL" id="MFC4401779.1"/>
    </source>
</evidence>
<gene>
    <name evidence="1" type="ORF">ACFOY7_01530</name>
</gene>
<keyword evidence="2" id="KW-1185">Reference proteome</keyword>
<reference evidence="2" key="1">
    <citation type="journal article" date="2019" name="Int. J. Syst. Evol. Microbiol.">
        <title>The Global Catalogue of Microorganisms (GCM) 10K type strain sequencing project: providing services to taxonomists for standard genome sequencing and annotation.</title>
        <authorList>
            <consortium name="The Broad Institute Genomics Platform"/>
            <consortium name="The Broad Institute Genome Sequencing Center for Infectious Disease"/>
            <person name="Wu L."/>
            <person name="Ma J."/>
        </authorList>
    </citation>
    <scope>NUCLEOTIDE SEQUENCE [LARGE SCALE GENOMIC DNA]</scope>
    <source>
        <strain evidence="2">CCUG 37865</strain>
    </source>
</reference>
<comment type="caution">
    <text evidence="1">The sequence shown here is derived from an EMBL/GenBank/DDBJ whole genome shotgun (WGS) entry which is preliminary data.</text>
</comment>
<dbReference type="EMBL" id="JBHSDT010000001">
    <property type="protein sequence ID" value="MFC4401779.1"/>
    <property type="molecule type" value="Genomic_DNA"/>
</dbReference>
<dbReference type="InterPro" id="IPR013762">
    <property type="entry name" value="Integrase-like_cat_sf"/>
</dbReference>
<dbReference type="RefSeq" id="WP_390248676.1">
    <property type="nucleotide sequence ID" value="NZ_JBHSDT010000001.1"/>
</dbReference>
<name>A0ABV8WQP6_9BACI</name>
<sequence length="55" mass="6505">MKWSDLDFANNETRIMKTTYNPNNNMSNYELTPPKTEGSVRTINMEKEIHMSPRK</sequence>
<accession>A0ABV8WQP6</accession>
<organism evidence="1 2">
    <name type="scientific">Gracilibacillus xinjiangensis</name>
    <dbReference type="NCBI Taxonomy" id="1193282"/>
    <lineage>
        <taxon>Bacteria</taxon>
        <taxon>Bacillati</taxon>
        <taxon>Bacillota</taxon>
        <taxon>Bacilli</taxon>
        <taxon>Bacillales</taxon>
        <taxon>Bacillaceae</taxon>
        <taxon>Gracilibacillus</taxon>
    </lineage>
</organism>